<name>A0A2J6Q7W3_9HELO</name>
<dbReference type="Proteomes" id="UP000235672">
    <property type="component" value="Unassembled WGS sequence"/>
</dbReference>
<dbReference type="AlphaFoldDB" id="A0A2J6Q7W3"/>
<dbReference type="OrthoDB" id="674948at2759"/>
<protein>
    <recommendedName>
        <fullName evidence="3">NAD(P)-binding protein</fullName>
    </recommendedName>
</protein>
<evidence type="ECO:0000313" key="1">
    <source>
        <dbReference type="EMBL" id="PMD22369.1"/>
    </source>
</evidence>
<dbReference type="EMBL" id="KZ613478">
    <property type="protein sequence ID" value="PMD22369.1"/>
    <property type="molecule type" value="Genomic_DNA"/>
</dbReference>
<accession>A0A2J6Q7W3</accession>
<proteinExistence type="predicted"/>
<gene>
    <name evidence="1" type="ORF">NA56DRAFT_570700</name>
</gene>
<evidence type="ECO:0008006" key="3">
    <source>
        <dbReference type="Google" id="ProtNLM"/>
    </source>
</evidence>
<evidence type="ECO:0000313" key="2">
    <source>
        <dbReference type="Proteomes" id="UP000235672"/>
    </source>
</evidence>
<keyword evidence="2" id="KW-1185">Reference proteome</keyword>
<feature type="non-terminal residue" evidence="1">
    <location>
        <position position="1"/>
    </location>
</feature>
<reference evidence="1 2" key="1">
    <citation type="submission" date="2016-05" db="EMBL/GenBank/DDBJ databases">
        <title>A degradative enzymes factory behind the ericoid mycorrhizal symbiosis.</title>
        <authorList>
            <consortium name="DOE Joint Genome Institute"/>
            <person name="Martino E."/>
            <person name="Morin E."/>
            <person name="Grelet G."/>
            <person name="Kuo A."/>
            <person name="Kohler A."/>
            <person name="Daghino S."/>
            <person name="Barry K."/>
            <person name="Choi C."/>
            <person name="Cichocki N."/>
            <person name="Clum A."/>
            <person name="Copeland A."/>
            <person name="Hainaut M."/>
            <person name="Haridas S."/>
            <person name="Labutti K."/>
            <person name="Lindquist E."/>
            <person name="Lipzen A."/>
            <person name="Khouja H.-R."/>
            <person name="Murat C."/>
            <person name="Ohm R."/>
            <person name="Olson A."/>
            <person name="Spatafora J."/>
            <person name="Veneault-Fourrey C."/>
            <person name="Henrissat B."/>
            <person name="Grigoriev I."/>
            <person name="Martin F."/>
            <person name="Perotto S."/>
        </authorList>
    </citation>
    <scope>NUCLEOTIDE SEQUENCE [LARGE SCALE GENOMIC DNA]</scope>
    <source>
        <strain evidence="1 2">UAMH 7357</strain>
    </source>
</reference>
<dbReference type="PANTHER" id="PTHR40129">
    <property type="entry name" value="KETOPANTOATE REDUCTASE N-TERMINAL DOMAIN-CONTAINING PROTEIN"/>
    <property type="match status" value="1"/>
</dbReference>
<organism evidence="1 2">
    <name type="scientific">Hyaloscypha hepaticicola</name>
    <dbReference type="NCBI Taxonomy" id="2082293"/>
    <lineage>
        <taxon>Eukaryota</taxon>
        <taxon>Fungi</taxon>
        <taxon>Dikarya</taxon>
        <taxon>Ascomycota</taxon>
        <taxon>Pezizomycotina</taxon>
        <taxon>Leotiomycetes</taxon>
        <taxon>Helotiales</taxon>
        <taxon>Hyaloscyphaceae</taxon>
        <taxon>Hyaloscypha</taxon>
    </lineage>
</organism>
<dbReference type="PANTHER" id="PTHR40129:SF2">
    <property type="entry name" value="KETOPANTOATE REDUCTASE N-TERMINAL DOMAIN-CONTAINING PROTEIN"/>
    <property type="match status" value="1"/>
</dbReference>
<dbReference type="STRING" id="1745343.A0A2J6Q7W3"/>
<sequence length="284" mass="32479">KVDLLILGAGWTSTFLIPLLKKEGISYAATTTTGRDDTYKFRFEDDEKSKESSSDSLHQYVALPPAKTVLITFPIKSKSGTRQLVNSYQQTHDKENEPYQWIQLGSTGIWSIDGQETWVTRHSKYDVKDLRAIAEDELLELGGCVLNLSGLWGGERNVRHWVDRVASTKEMLKSKKSLHMIHGEDVARGIIGVHKSFKHAEGQRFMLTDLFVYDWWSLLLGFCGELDVENGNDERAQKQIKWIGELMEESCVRALPRSAEELGRCYDTREFWKTFGLMPSRARL</sequence>
<dbReference type="Gene3D" id="3.40.50.720">
    <property type="entry name" value="NAD(P)-binding Rossmann-like Domain"/>
    <property type="match status" value="1"/>
</dbReference>